<dbReference type="AlphaFoldDB" id="F0ZSV1"/>
<gene>
    <name evidence="1" type="ORF">DICPUDRAFT_155018</name>
</gene>
<organism evidence="1 2">
    <name type="scientific">Dictyostelium purpureum</name>
    <name type="common">Slime mold</name>
    <dbReference type="NCBI Taxonomy" id="5786"/>
    <lineage>
        <taxon>Eukaryota</taxon>
        <taxon>Amoebozoa</taxon>
        <taxon>Evosea</taxon>
        <taxon>Eumycetozoa</taxon>
        <taxon>Dictyostelia</taxon>
        <taxon>Dictyosteliales</taxon>
        <taxon>Dictyosteliaceae</taxon>
        <taxon>Dictyostelium</taxon>
    </lineage>
</organism>
<name>F0ZSV1_DICPU</name>
<reference evidence="2" key="1">
    <citation type="journal article" date="2011" name="Genome Biol.">
        <title>Comparative genomics of the social amoebae Dictyostelium discoideum and Dictyostelium purpureum.</title>
        <authorList>
            <consortium name="US DOE Joint Genome Institute (JGI-PGF)"/>
            <person name="Sucgang R."/>
            <person name="Kuo A."/>
            <person name="Tian X."/>
            <person name="Salerno W."/>
            <person name="Parikh A."/>
            <person name="Feasley C.L."/>
            <person name="Dalin E."/>
            <person name="Tu H."/>
            <person name="Huang E."/>
            <person name="Barry K."/>
            <person name="Lindquist E."/>
            <person name="Shapiro H."/>
            <person name="Bruce D."/>
            <person name="Schmutz J."/>
            <person name="Salamov A."/>
            <person name="Fey P."/>
            <person name="Gaudet P."/>
            <person name="Anjard C."/>
            <person name="Babu M.M."/>
            <person name="Basu S."/>
            <person name="Bushmanova Y."/>
            <person name="van der Wel H."/>
            <person name="Katoh-Kurasawa M."/>
            <person name="Dinh C."/>
            <person name="Coutinho P.M."/>
            <person name="Saito T."/>
            <person name="Elias M."/>
            <person name="Schaap P."/>
            <person name="Kay R.R."/>
            <person name="Henrissat B."/>
            <person name="Eichinger L."/>
            <person name="Rivero F."/>
            <person name="Putnam N.H."/>
            <person name="West C.M."/>
            <person name="Loomis W.F."/>
            <person name="Chisholm R.L."/>
            <person name="Shaulsky G."/>
            <person name="Strassmann J.E."/>
            <person name="Queller D.C."/>
            <person name="Kuspa A."/>
            <person name="Grigoriev I.V."/>
        </authorList>
    </citation>
    <scope>NUCLEOTIDE SEQUENCE [LARGE SCALE GENOMIC DNA]</scope>
    <source>
        <strain evidence="2">QSDP1</strain>
    </source>
</reference>
<dbReference type="Proteomes" id="UP000001064">
    <property type="component" value="Unassembled WGS sequence"/>
</dbReference>
<evidence type="ECO:0000313" key="1">
    <source>
        <dbReference type="EMBL" id="EGC32972.1"/>
    </source>
</evidence>
<proteinExistence type="predicted"/>
<accession>F0ZSV1</accession>
<keyword evidence="2" id="KW-1185">Reference proteome</keyword>
<sequence>MTTPATTTTTPTPIPSNIPALDLYTFLNLTSDLVDTKYVFKCKLSNEVDGIYITNAWVAGFVKSSRVVRKKVAEGEDETSTLELMISDGCSDLRVVQYKTPYKAEDFEISQYYSFIVRPFMNKPGVGTVTFTQIQASLSSFHKITNYNEVTAHISESIRSFYYMLAPFPSLVIKVIKAYTSNGYGIKENILIEHLQIKPEEDKKISDLKHFIKFLKDNNQLIENENGYTLAEQQS</sequence>
<dbReference type="OMA" id="HNEITTH"/>
<evidence type="ECO:0000313" key="2">
    <source>
        <dbReference type="Proteomes" id="UP000001064"/>
    </source>
</evidence>
<protein>
    <submittedName>
        <fullName evidence="1">Uncharacterized protein</fullName>
    </submittedName>
</protein>
<dbReference type="GeneID" id="10507886"/>
<dbReference type="eggNOG" id="ENOG502RI71">
    <property type="taxonomic scope" value="Eukaryota"/>
</dbReference>
<dbReference type="InParanoid" id="F0ZSV1"/>
<dbReference type="VEuPathDB" id="AmoebaDB:DICPUDRAFT_155018"/>
<dbReference type="EMBL" id="GL871164">
    <property type="protein sequence ID" value="EGC32972.1"/>
    <property type="molecule type" value="Genomic_DNA"/>
</dbReference>
<dbReference type="InterPro" id="IPR012340">
    <property type="entry name" value="NA-bd_OB-fold"/>
</dbReference>
<dbReference type="Gene3D" id="2.40.50.140">
    <property type="entry name" value="Nucleic acid-binding proteins"/>
    <property type="match status" value="1"/>
</dbReference>
<dbReference type="FunCoup" id="F0ZSV1">
    <property type="interactions" value="398"/>
</dbReference>
<dbReference type="RefSeq" id="XP_003290490.1">
    <property type="nucleotide sequence ID" value="XM_003290442.1"/>
</dbReference>
<dbReference type="KEGG" id="dpp:DICPUDRAFT_155018"/>